<dbReference type="Gene3D" id="3.60.110.10">
    <property type="entry name" value="Carbon-nitrogen hydrolase"/>
    <property type="match status" value="1"/>
</dbReference>
<reference evidence="3 4" key="1">
    <citation type="submission" date="2016-03" db="EMBL/GenBank/DDBJ databases">
        <title>Shallow-sea hydrothermal system.</title>
        <authorList>
            <person name="Tang K."/>
        </authorList>
    </citation>
    <scope>NUCLEOTIDE SEQUENCE [LARGE SCALE GENOMIC DNA]</scope>
    <source>
        <strain evidence="3 4">JLT9</strain>
    </source>
</reference>
<dbReference type="PANTHER" id="PTHR23088:SF27">
    <property type="entry name" value="DEAMINATED GLUTATHIONE AMIDASE"/>
    <property type="match status" value="1"/>
</dbReference>
<dbReference type="RefSeq" id="WP_066640819.1">
    <property type="nucleotide sequence ID" value="NZ_CP014989.1"/>
</dbReference>
<dbReference type="Pfam" id="PF00795">
    <property type="entry name" value="CN_hydrolase"/>
    <property type="match status" value="1"/>
</dbReference>
<comment type="similarity">
    <text evidence="1">Belongs to the carbon-nitrogen hydrolase superfamily. NIT1/NIT2 family.</text>
</comment>
<dbReference type="Proteomes" id="UP000092482">
    <property type="component" value="Chromosome"/>
</dbReference>
<dbReference type="PANTHER" id="PTHR23088">
    <property type="entry name" value="NITRILASE-RELATED"/>
    <property type="match status" value="1"/>
</dbReference>
<dbReference type="CDD" id="cd07583">
    <property type="entry name" value="nitrilase_5"/>
    <property type="match status" value="1"/>
</dbReference>
<proteinExistence type="inferred from homology"/>
<dbReference type="PROSITE" id="PS01227">
    <property type="entry name" value="UPF0012"/>
    <property type="match status" value="1"/>
</dbReference>
<protein>
    <submittedName>
        <fullName evidence="3">Putative amidohydrolase</fullName>
    </submittedName>
</protein>
<dbReference type="AlphaFoldDB" id="A0A1B1NEK9"/>
<evidence type="ECO:0000313" key="3">
    <source>
        <dbReference type="EMBL" id="ANS79859.1"/>
    </source>
</evidence>
<gene>
    <name evidence="3" type="ORF">SGUI_2463</name>
</gene>
<dbReference type="OrthoDB" id="9811121at2"/>
<evidence type="ECO:0000313" key="4">
    <source>
        <dbReference type="Proteomes" id="UP000092482"/>
    </source>
</evidence>
<sequence length="276" mass="29523">MRIAIIQLGYAEGADESVDARAQRVADLVRSAGAGHDLVLLPELWSAGGFASSEWEERSQDLSVLDQGELPPALVPVAEATREIGAVVHTGSVVERTAGPGEEGRHLWNTSVVLDPQGRPCATYRKIHRFGFGGGEPKLMEAGGEIVVTDLPAPADGLRVGLSTCYDLRFPELYRLQLDRGAQVFVIPSAWPMARVEHWRLLLRARAVEDQCFVVACNTAGTHAGVEMGGHSAVVDPGGTVLAEAGAGEETLSVEIEDDAVARTREGFPVLADRRL</sequence>
<dbReference type="InterPro" id="IPR003010">
    <property type="entry name" value="C-N_Hydrolase"/>
</dbReference>
<dbReference type="SUPFAM" id="SSF56317">
    <property type="entry name" value="Carbon-nitrogen hydrolase"/>
    <property type="match status" value="1"/>
</dbReference>
<dbReference type="EMBL" id="CP014989">
    <property type="protein sequence ID" value="ANS79859.1"/>
    <property type="molecule type" value="Genomic_DNA"/>
</dbReference>
<evidence type="ECO:0000259" key="2">
    <source>
        <dbReference type="PROSITE" id="PS50263"/>
    </source>
</evidence>
<keyword evidence="3" id="KW-0378">Hydrolase</keyword>
<dbReference type="InterPro" id="IPR036526">
    <property type="entry name" value="C-N_Hydrolase_sf"/>
</dbReference>
<accession>A0A1B1NEK9</accession>
<evidence type="ECO:0000256" key="1">
    <source>
        <dbReference type="ARBA" id="ARBA00010613"/>
    </source>
</evidence>
<name>A0A1B1NEK9_9MICO</name>
<keyword evidence="4" id="KW-1185">Reference proteome</keyword>
<organism evidence="3 4">
    <name type="scientific">Serinicoccus hydrothermalis</name>
    <dbReference type="NCBI Taxonomy" id="1758689"/>
    <lineage>
        <taxon>Bacteria</taxon>
        <taxon>Bacillati</taxon>
        <taxon>Actinomycetota</taxon>
        <taxon>Actinomycetes</taxon>
        <taxon>Micrococcales</taxon>
        <taxon>Ornithinimicrobiaceae</taxon>
        <taxon>Serinicoccus</taxon>
    </lineage>
</organism>
<dbReference type="STRING" id="1758689.SGUI_2463"/>
<dbReference type="InterPro" id="IPR001110">
    <property type="entry name" value="UPF0012_CS"/>
</dbReference>
<dbReference type="PROSITE" id="PS50263">
    <property type="entry name" value="CN_HYDROLASE"/>
    <property type="match status" value="1"/>
</dbReference>
<dbReference type="KEGG" id="serj:SGUI_2463"/>
<feature type="domain" description="CN hydrolase" evidence="2">
    <location>
        <begin position="1"/>
        <end position="258"/>
    </location>
</feature>
<dbReference type="GO" id="GO:0016787">
    <property type="term" value="F:hydrolase activity"/>
    <property type="evidence" value="ECO:0007669"/>
    <property type="project" value="UniProtKB-KW"/>
</dbReference>